<dbReference type="InterPro" id="IPR006976">
    <property type="entry name" value="VanZ-like"/>
</dbReference>
<sequence length="142" mass="15801">MRIRQLVGLAGLLAGLAVTLYVTLSPQQLDARQRWLALRVLDRLHALGAPEWFQYAELEFTANIALFGPLGFCLGLVMLRHRWAGAILLGLLSAAVELAQRFFLPDRVSDVRDVVANTVGSCLGLAVAALIFPRERRHSRRR</sequence>
<keyword evidence="4" id="KW-1185">Reference proteome</keyword>
<gene>
    <name evidence="3" type="ORF">B4915_09045</name>
</gene>
<dbReference type="Pfam" id="PF04892">
    <property type="entry name" value="VanZ"/>
    <property type="match status" value="1"/>
</dbReference>
<dbReference type="PANTHER" id="PTHR28008">
    <property type="entry name" value="DOMAIN PROTEIN, PUTATIVE (AFU_ORTHOLOGUE AFUA_3G10980)-RELATED"/>
    <property type="match status" value="1"/>
</dbReference>
<name>A0A2S9QN51_9MICO</name>
<accession>A0A2S9QN51</accession>
<dbReference type="EMBL" id="MWZD01000017">
    <property type="protein sequence ID" value="PRI11007.1"/>
    <property type="molecule type" value="Genomic_DNA"/>
</dbReference>
<proteinExistence type="predicted"/>
<keyword evidence="1" id="KW-0812">Transmembrane</keyword>
<reference evidence="3 4" key="1">
    <citation type="journal article" date="2017" name="New Microbes New Infect">
        <title>Genome sequence of 'Leucobacter massiliensis' sp. nov. isolated from human pharynx after travel to the 2014 Hajj.</title>
        <authorList>
            <person name="Leangapichart T."/>
            <person name="Gautret P."/>
            <person name="Nguyen T.T."/>
            <person name="Armstrong N."/>
            <person name="Rolain J.M."/>
        </authorList>
    </citation>
    <scope>NUCLEOTIDE SEQUENCE [LARGE SCALE GENOMIC DNA]</scope>
    <source>
        <strain evidence="3 4">122RC15</strain>
    </source>
</reference>
<evidence type="ECO:0000256" key="1">
    <source>
        <dbReference type="SAM" id="Phobius"/>
    </source>
</evidence>
<dbReference type="Proteomes" id="UP000238650">
    <property type="component" value="Unassembled WGS sequence"/>
</dbReference>
<keyword evidence="1" id="KW-1133">Transmembrane helix</keyword>
<feature type="domain" description="VanZ-like" evidence="2">
    <location>
        <begin position="20"/>
        <end position="131"/>
    </location>
</feature>
<dbReference type="OrthoDB" id="3787741at2"/>
<feature type="transmembrane region" description="Helical" evidence="1">
    <location>
        <begin position="60"/>
        <end position="79"/>
    </location>
</feature>
<organism evidence="3 4">
    <name type="scientific">Leucobacter massiliensis</name>
    <dbReference type="NCBI Taxonomy" id="1686285"/>
    <lineage>
        <taxon>Bacteria</taxon>
        <taxon>Bacillati</taxon>
        <taxon>Actinomycetota</taxon>
        <taxon>Actinomycetes</taxon>
        <taxon>Micrococcales</taxon>
        <taxon>Microbacteriaceae</taxon>
        <taxon>Leucobacter</taxon>
    </lineage>
</organism>
<evidence type="ECO:0000259" key="2">
    <source>
        <dbReference type="Pfam" id="PF04892"/>
    </source>
</evidence>
<dbReference type="AlphaFoldDB" id="A0A2S9QN51"/>
<dbReference type="RefSeq" id="WP_105805466.1">
    <property type="nucleotide sequence ID" value="NZ_MWZD01000017.1"/>
</dbReference>
<dbReference type="PANTHER" id="PTHR28008:SF1">
    <property type="entry name" value="DOMAIN PROTEIN, PUTATIVE (AFU_ORTHOLOGUE AFUA_3G10980)-RELATED"/>
    <property type="match status" value="1"/>
</dbReference>
<keyword evidence="1" id="KW-0472">Membrane</keyword>
<evidence type="ECO:0000313" key="4">
    <source>
        <dbReference type="Proteomes" id="UP000238650"/>
    </source>
</evidence>
<comment type="caution">
    <text evidence="3">The sequence shown here is derived from an EMBL/GenBank/DDBJ whole genome shotgun (WGS) entry which is preliminary data.</text>
</comment>
<evidence type="ECO:0000313" key="3">
    <source>
        <dbReference type="EMBL" id="PRI11007.1"/>
    </source>
</evidence>
<feature type="transmembrane region" description="Helical" evidence="1">
    <location>
        <begin position="86"/>
        <end position="103"/>
    </location>
</feature>
<feature type="transmembrane region" description="Helical" evidence="1">
    <location>
        <begin position="115"/>
        <end position="132"/>
    </location>
</feature>
<protein>
    <recommendedName>
        <fullName evidence="2">VanZ-like domain-containing protein</fullName>
    </recommendedName>
</protein>